<evidence type="ECO:0000256" key="3">
    <source>
        <dbReference type="ARBA" id="ARBA00008273"/>
    </source>
</evidence>
<evidence type="ECO:0000256" key="4">
    <source>
        <dbReference type="ARBA" id="ARBA00012339"/>
    </source>
</evidence>
<protein>
    <recommendedName>
        <fullName evidence="5 11">Adenylosuccinate lyase</fullName>
        <shortName evidence="12">ASL</shortName>
        <ecNumber evidence="4 11">4.3.2.2</ecNumber>
    </recommendedName>
    <alternativeName>
        <fullName evidence="9 12">Adenylosuccinase</fullName>
    </alternativeName>
</protein>
<comment type="pathway">
    <text evidence="1 12">Purine metabolism; IMP biosynthesis via de novo pathway; 5-amino-1-(5-phospho-D-ribosyl)imidazole-4-carboxamide from 5-amino-1-(5-phospho-D-ribosyl)imidazole-4-carboxylate: step 2/2.</text>
</comment>
<dbReference type="SUPFAM" id="SSF48557">
    <property type="entry name" value="L-aspartase-like"/>
    <property type="match status" value="1"/>
</dbReference>
<evidence type="ECO:0000256" key="10">
    <source>
        <dbReference type="ARBA" id="ARBA00049115"/>
    </source>
</evidence>
<dbReference type="Gene3D" id="1.10.275.10">
    <property type="entry name" value="Fumarase/aspartase (N-terminal domain)"/>
    <property type="match status" value="1"/>
</dbReference>
<gene>
    <name evidence="14" type="ORF">Q664_05245</name>
</gene>
<reference evidence="14 15" key="1">
    <citation type="submission" date="2014-07" db="EMBL/GenBank/DDBJ databases">
        <title>Draft Genome Sequence of Gephyronic Acid Producer, Cystobacter violaceus Strain Cb vi76.</title>
        <authorList>
            <person name="Stevens D.C."/>
            <person name="Young J."/>
            <person name="Carmichael R."/>
            <person name="Tan J."/>
            <person name="Taylor R.E."/>
        </authorList>
    </citation>
    <scope>NUCLEOTIDE SEQUENCE [LARGE SCALE GENOMIC DNA]</scope>
    <source>
        <strain evidence="14 15">Cb vi76</strain>
    </source>
</reference>
<dbReference type="InterPro" id="IPR019468">
    <property type="entry name" value="AdenyloSucc_lyase_C"/>
</dbReference>
<dbReference type="NCBIfam" id="TIGR00928">
    <property type="entry name" value="purB"/>
    <property type="match status" value="1"/>
</dbReference>
<evidence type="ECO:0000256" key="9">
    <source>
        <dbReference type="ARBA" id="ARBA00030717"/>
    </source>
</evidence>
<name>A0A084T010_9BACT</name>
<evidence type="ECO:0000313" key="14">
    <source>
        <dbReference type="EMBL" id="KFA94045.1"/>
    </source>
</evidence>
<feature type="domain" description="Adenylosuccinate lyase C-terminal" evidence="13">
    <location>
        <begin position="353"/>
        <end position="433"/>
    </location>
</feature>
<dbReference type="PANTHER" id="PTHR43172">
    <property type="entry name" value="ADENYLOSUCCINATE LYASE"/>
    <property type="match status" value="1"/>
</dbReference>
<keyword evidence="7 12" id="KW-0456">Lyase</keyword>
<evidence type="ECO:0000256" key="6">
    <source>
        <dbReference type="ARBA" id="ARBA00022755"/>
    </source>
</evidence>
<dbReference type="FunFam" id="1.20.200.10:FF:000008">
    <property type="entry name" value="Adenylosuccinate lyase"/>
    <property type="match status" value="1"/>
</dbReference>
<dbReference type="EMBL" id="JPMI01000027">
    <property type="protein sequence ID" value="KFA94045.1"/>
    <property type="molecule type" value="Genomic_DNA"/>
</dbReference>
<dbReference type="InterPro" id="IPR024083">
    <property type="entry name" value="Fumarase/histidase_N"/>
</dbReference>
<dbReference type="Proteomes" id="UP000028547">
    <property type="component" value="Unassembled WGS sequence"/>
</dbReference>
<sequence length="437" mass="49267">MIPRYSRKEMSSLWTDVARLRRWRDVELAALEGMVEQGIAPREALQDCLERAGDFTEADAARIEEIERTTKHDVIAFLTFMEERIGPSARWLHLGMTSSDVLDTSLGLVLRDAVDLILQGVGRAMAAVEKRAFEHKRTLMMGRSHGIHAEPITFGHKLAIWYDELRRAEARLLRAREVIAVGKISGAVGTFAHLPPAVEVFACKKLGLAPAPASSQIVQRDRHAEYFSVLALLGSSIEKFAVEIRHLQRTEVREAEEHFTPGQKGSSAMPHKRNPILSENLSGLARLLRGYAVSALEDVALWHERDISHSSVERVIGPDATIVADFMLHRFAGLMENLRVYPENMQKNLDLLGGVVNSQRILLELARKGMDRQAAYVIVQRNAMRMYEQGVSFRQALAEDQDLLKVMKPEEIEDCFSAGYHIKHVDDIFQRVFGRSE</sequence>
<dbReference type="GO" id="GO:0005829">
    <property type="term" value="C:cytosol"/>
    <property type="evidence" value="ECO:0007669"/>
    <property type="project" value="TreeGrafter"/>
</dbReference>
<dbReference type="PANTHER" id="PTHR43172:SF1">
    <property type="entry name" value="ADENYLOSUCCINATE LYASE"/>
    <property type="match status" value="1"/>
</dbReference>
<dbReference type="GO" id="GO:0006189">
    <property type="term" value="P:'de novo' IMP biosynthetic process"/>
    <property type="evidence" value="ECO:0007669"/>
    <property type="project" value="UniProtKB-UniPathway"/>
</dbReference>
<dbReference type="GO" id="GO:0070626">
    <property type="term" value="F:(S)-2-(5-amino-1-(5-phospho-D-ribosyl)imidazole-4-carboxamido) succinate lyase (fumarate-forming) activity"/>
    <property type="evidence" value="ECO:0007669"/>
    <property type="project" value="TreeGrafter"/>
</dbReference>
<dbReference type="UniPathway" id="UPA00074">
    <property type="reaction ID" value="UER00132"/>
</dbReference>
<proteinExistence type="inferred from homology"/>
<evidence type="ECO:0000256" key="11">
    <source>
        <dbReference type="NCBIfam" id="TIGR00928"/>
    </source>
</evidence>
<organism evidence="14 15">
    <name type="scientific">Archangium violaceum Cb vi76</name>
    <dbReference type="NCBI Taxonomy" id="1406225"/>
    <lineage>
        <taxon>Bacteria</taxon>
        <taxon>Pseudomonadati</taxon>
        <taxon>Myxococcota</taxon>
        <taxon>Myxococcia</taxon>
        <taxon>Myxococcales</taxon>
        <taxon>Cystobacterineae</taxon>
        <taxon>Archangiaceae</taxon>
        <taxon>Archangium</taxon>
    </lineage>
</organism>
<dbReference type="SMART" id="SM00998">
    <property type="entry name" value="ADSL_C"/>
    <property type="match status" value="1"/>
</dbReference>
<dbReference type="Pfam" id="PF10397">
    <property type="entry name" value="ADSL_C"/>
    <property type="match status" value="1"/>
</dbReference>
<dbReference type="PRINTS" id="PR00149">
    <property type="entry name" value="FUMRATELYASE"/>
</dbReference>
<dbReference type="FunFam" id="1.10.40.30:FF:000007">
    <property type="entry name" value="Adenylosuccinate lyase"/>
    <property type="match status" value="1"/>
</dbReference>
<dbReference type="InterPro" id="IPR000362">
    <property type="entry name" value="Fumarate_lyase_fam"/>
</dbReference>
<dbReference type="PRINTS" id="PR00145">
    <property type="entry name" value="ARGSUCLYASE"/>
</dbReference>
<dbReference type="InterPro" id="IPR022761">
    <property type="entry name" value="Fumarate_lyase_N"/>
</dbReference>
<dbReference type="InterPro" id="IPR008948">
    <property type="entry name" value="L-Aspartase-like"/>
</dbReference>
<evidence type="ECO:0000256" key="12">
    <source>
        <dbReference type="RuleBase" id="RU361172"/>
    </source>
</evidence>
<dbReference type="Pfam" id="PF00206">
    <property type="entry name" value="Lyase_1"/>
    <property type="match status" value="1"/>
</dbReference>
<dbReference type="UniPathway" id="UPA00075">
    <property type="reaction ID" value="UER00336"/>
</dbReference>
<accession>A0A084T010</accession>
<dbReference type="InterPro" id="IPR004769">
    <property type="entry name" value="Pur_lyase"/>
</dbReference>
<keyword evidence="6 12" id="KW-0658">Purine biosynthesis</keyword>
<evidence type="ECO:0000256" key="5">
    <source>
        <dbReference type="ARBA" id="ARBA00017058"/>
    </source>
</evidence>
<evidence type="ECO:0000256" key="2">
    <source>
        <dbReference type="ARBA" id="ARBA00004734"/>
    </source>
</evidence>
<evidence type="ECO:0000256" key="8">
    <source>
        <dbReference type="ARBA" id="ARBA00024477"/>
    </source>
</evidence>
<dbReference type="InterPro" id="IPR020557">
    <property type="entry name" value="Fumarate_lyase_CS"/>
</dbReference>
<evidence type="ECO:0000256" key="7">
    <source>
        <dbReference type="ARBA" id="ARBA00023239"/>
    </source>
</evidence>
<comment type="pathway">
    <text evidence="2 12">Purine metabolism; AMP biosynthesis via de novo pathway; AMP from IMP: step 2/2.</text>
</comment>
<dbReference type="Gene3D" id="1.10.40.30">
    <property type="entry name" value="Fumarase/aspartase (C-terminal domain)"/>
    <property type="match status" value="1"/>
</dbReference>
<dbReference type="GO" id="GO:0004018">
    <property type="term" value="F:N6-(1,2-dicarboxyethyl)AMP AMP-lyase (fumarate-forming) activity"/>
    <property type="evidence" value="ECO:0007669"/>
    <property type="project" value="UniProtKB-UniRule"/>
</dbReference>
<evidence type="ECO:0000313" key="15">
    <source>
        <dbReference type="Proteomes" id="UP000028547"/>
    </source>
</evidence>
<dbReference type="GO" id="GO:0044208">
    <property type="term" value="P:'de novo' AMP biosynthetic process"/>
    <property type="evidence" value="ECO:0007669"/>
    <property type="project" value="UniProtKB-UniPathway"/>
</dbReference>
<comment type="catalytic activity">
    <reaction evidence="10">
        <text>N(6)-(1,2-dicarboxyethyl)-AMP = fumarate + AMP</text>
        <dbReference type="Rhea" id="RHEA:16853"/>
        <dbReference type="ChEBI" id="CHEBI:29806"/>
        <dbReference type="ChEBI" id="CHEBI:57567"/>
        <dbReference type="ChEBI" id="CHEBI:456215"/>
        <dbReference type="EC" id="4.3.2.2"/>
    </reaction>
    <physiologicalReaction direction="left-to-right" evidence="10">
        <dbReference type="Rhea" id="RHEA:16854"/>
    </physiologicalReaction>
</comment>
<dbReference type="Gene3D" id="1.20.200.10">
    <property type="entry name" value="Fumarase/aspartase (Central domain)"/>
    <property type="match status" value="1"/>
</dbReference>
<dbReference type="EC" id="4.3.2.2" evidence="4 11"/>
<dbReference type="PROSITE" id="PS00163">
    <property type="entry name" value="FUMARATE_LYASES"/>
    <property type="match status" value="1"/>
</dbReference>
<evidence type="ECO:0000256" key="1">
    <source>
        <dbReference type="ARBA" id="ARBA00004706"/>
    </source>
</evidence>
<dbReference type="RefSeq" id="WP_043390431.1">
    <property type="nucleotide sequence ID" value="NZ_JPMI01000027.1"/>
</dbReference>
<comment type="catalytic activity">
    <reaction evidence="8">
        <text>(2S)-2-[5-amino-1-(5-phospho-beta-D-ribosyl)imidazole-4-carboxamido]succinate = 5-amino-1-(5-phospho-beta-D-ribosyl)imidazole-4-carboxamide + fumarate</text>
        <dbReference type="Rhea" id="RHEA:23920"/>
        <dbReference type="ChEBI" id="CHEBI:29806"/>
        <dbReference type="ChEBI" id="CHEBI:58443"/>
        <dbReference type="ChEBI" id="CHEBI:58475"/>
        <dbReference type="EC" id="4.3.2.2"/>
    </reaction>
    <physiologicalReaction direction="left-to-right" evidence="8">
        <dbReference type="Rhea" id="RHEA:23921"/>
    </physiologicalReaction>
</comment>
<comment type="caution">
    <text evidence="14">The sequence shown here is derived from an EMBL/GenBank/DDBJ whole genome shotgun (WGS) entry which is preliminary data.</text>
</comment>
<dbReference type="CDD" id="cd01360">
    <property type="entry name" value="Adenylsuccinate_lyase_1"/>
    <property type="match status" value="1"/>
</dbReference>
<dbReference type="AlphaFoldDB" id="A0A084T010"/>
<comment type="similarity">
    <text evidence="3 12">Belongs to the lyase 1 family. Adenylosuccinate lyase subfamily.</text>
</comment>
<evidence type="ECO:0000259" key="13">
    <source>
        <dbReference type="SMART" id="SM00998"/>
    </source>
</evidence>